<proteinExistence type="predicted"/>
<evidence type="ECO:0000313" key="2">
    <source>
        <dbReference type="Proteomes" id="UP000242329"/>
    </source>
</evidence>
<keyword evidence="2" id="KW-1185">Reference proteome</keyword>
<dbReference type="EMBL" id="FQWY01000069">
    <property type="protein sequence ID" value="SHH33716.1"/>
    <property type="molecule type" value="Genomic_DNA"/>
</dbReference>
<accession>A0A1M5S5F6</accession>
<reference evidence="2" key="1">
    <citation type="submission" date="2016-11" db="EMBL/GenBank/DDBJ databases">
        <authorList>
            <person name="Varghese N."/>
            <person name="Submissions S."/>
        </authorList>
    </citation>
    <scope>NUCLEOTIDE SEQUENCE [LARGE SCALE GENOMIC DNA]</scope>
    <source>
        <strain evidence="2">DSM 11003</strain>
    </source>
</reference>
<dbReference type="AlphaFoldDB" id="A0A1M5S5F6"/>
<name>A0A1M5S5F6_9FIRM</name>
<organism evidence="1 2">
    <name type="scientific">Thermosyntropha lipolytica DSM 11003</name>
    <dbReference type="NCBI Taxonomy" id="1123382"/>
    <lineage>
        <taxon>Bacteria</taxon>
        <taxon>Bacillati</taxon>
        <taxon>Bacillota</taxon>
        <taxon>Clostridia</taxon>
        <taxon>Eubacteriales</taxon>
        <taxon>Syntrophomonadaceae</taxon>
        <taxon>Thermosyntropha</taxon>
    </lineage>
</organism>
<dbReference type="Proteomes" id="UP000242329">
    <property type="component" value="Unassembled WGS sequence"/>
</dbReference>
<protein>
    <submittedName>
        <fullName evidence="1">Uncharacterized protein</fullName>
    </submittedName>
</protein>
<sequence>MLSKKNRKAINQLEIVSIDKLVPKDHFLRLKTNKMMIKEKRVVRKN</sequence>
<evidence type="ECO:0000313" key="1">
    <source>
        <dbReference type="EMBL" id="SHH33716.1"/>
    </source>
</evidence>
<gene>
    <name evidence="1" type="ORF">SAMN02745221_02170</name>
</gene>
<dbReference type="RefSeq" id="WP_200774268.1">
    <property type="nucleotide sequence ID" value="NZ_FQWY01000069.1"/>
</dbReference>